<evidence type="ECO:0000313" key="2">
    <source>
        <dbReference type="EMBL" id="KKN67348.1"/>
    </source>
</evidence>
<keyword evidence="1" id="KW-0472">Membrane</keyword>
<sequence length="62" mass="7087">MRTLQKFDKWLLLLGFLIVIGMFTLAFVMYFKGGMCIIDPIKYAINNNITIPIPQGILIQVP</sequence>
<accession>A0A0F9VNK8</accession>
<gene>
    <name evidence="2" type="ORF">LCGC14_0462120</name>
</gene>
<keyword evidence="1" id="KW-1133">Transmembrane helix</keyword>
<proteinExistence type="predicted"/>
<comment type="caution">
    <text evidence="2">The sequence shown here is derived from an EMBL/GenBank/DDBJ whole genome shotgun (WGS) entry which is preliminary data.</text>
</comment>
<dbReference type="EMBL" id="LAZR01000476">
    <property type="protein sequence ID" value="KKN67348.1"/>
    <property type="molecule type" value="Genomic_DNA"/>
</dbReference>
<name>A0A0F9VNK8_9ZZZZ</name>
<protein>
    <submittedName>
        <fullName evidence="2">Uncharacterized protein</fullName>
    </submittedName>
</protein>
<feature type="transmembrane region" description="Helical" evidence="1">
    <location>
        <begin position="12"/>
        <end position="31"/>
    </location>
</feature>
<reference evidence="2" key="1">
    <citation type="journal article" date="2015" name="Nature">
        <title>Complex archaea that bridge the gap between prokaryotes and eukaryotes.</title>
        <authorList>
            <person name="Spang A."/>
            <person name="Saw J.H."/>
            <person name="Jorgensen S.L."/>
            <person name="Zaremba-Niedzwiedzka K."/>
            <person name="Martijn J."/>
            <person name="Lind A.E."/>
            <person name="van Eijk R."/>
            <person name="Schleper C."/>
            <person name="Guy L."/>
            <person name="Ettema T.J."/>
        </authorList>
    </citation>
    <scope>NUCLEOTIDE SEQUENCE</scope>
</reference>
<keyword evidence="1" id="KW-0812">Transmembrane</keyword>
<dbReference type="AlphaFoldDB" id="A0A0F9VNK8"/>
<evidence type="ECO:0000256" key="1">
    <source>
        <dbReference type="SAM" id="Phobius"/>
    </source>
</evidence>
<organism evidence="2">
    <name type="scientific">marine sediment metagenome</name>
    <dbReference type="NCBI Taxonomy" id="412755"/>
    <lineage>
        <taxon>unclassified sequences</taxon>
        <taxon>metagenomes</taxon>
        <taxon>ecological metagenomes</taxon>
    </lineage>
</organism>